<dbReference type="PROSITE" id="PS51464">
    <property type="entry name" value="SIS"/>
    <property type="match status" value="1"/>
</dbReference>
<dbReference type="SUPFAM" id="SSF53697">
    <property type="entry name" value="SIS domain"/>
    <property type="match status" value="1"/>
</dbReference>
<dbReference type="GO" id="GO:0097367">
    <property type="term" value="F:carbohydrate derivative binding"/>
    <property type="evidence" value="ECO:0007669"/>
    <property type="project" value="InterPro"/>
</dbReference>
<dbReference type="GO" id="GO:0006487">
    <property type="term" value="P:protein N-linked glycosylation"/>
    <property type="evidence" value="ECO:0007669"/>
    <property type="project" value="TreeGrafter"/>
</dbReference>
<dbReference type="Pfam" id="PF10432">
    <property type="entry name" value="bact-PGI_C"/>
    <property type="match status" value="1"/>
</dbReference>
<evidence type="ECO:0000313" key="8">
    <source>
        <dbReference type="Proteomes" id="UP000229966"/>
    </source>
</evidence>
<dbReference type="NCBIfam" id="TIGR02128">
    <property type="entry name" value="G6PI_arch"/>
    <property type="match status" value="1"/>
</dbReference>
<dbReference type="NCBIfam" id="NF006426">
    <property type="entry name" value="PRK08674.1-6"/>
    <property type="match status" value="1"/>
</dbReference>
<dbReference type="GO" id="GO:0004347">
    <property type="term" value="F:glucose-6-phosphate isomerase activity"/>
    <property type="evidence" value="ECO:0007669"/>
    <property type="project" value="InterPro"/>
</dbReference>
<dbReference type="Proteomes" id="UP000229966">
    <property type="component" value="Unassembled WGS sequence"/>
</dbReference>
<evidence type="ECO:0000256" key="1">
    <source>
        <dbReference type="ARBA" id="ARBA00001031"/>
    </source>
</evidence>
<comment type="similarity">
    <text evidence="2">Belongs to the PGI/PMI family.</text>
</comment>
<dbReference type="Pfam" id="PF01380">
    <property type="entry name" value="SIS"/>
    <property type="match status" value="1"/>
</dbReference>
<evidence type="ECO:0000256" key="5">
    <source>
        <dbReference type="ARBA" id="ARBA00023235"/>
    </source>
</evidence>
<gene>
    <name evidence="7" type="ORF">COS38_03650</name>
</gene>
<dbReference type="GO" id="GO:0005975">
    <property type="term" value="P:carbohydrate metabolic process"/>
    <property type="evidence" value="ECO:0007669"/>
    <property type="project" value="InterPro"/>
</dbReference>
<evidence type="ECO:0000256" key="4">
    <source>
        <dbReference type="ARBA" id="ARBA00016090"/>
    </source>
</evidence>
<dbReference type="Gene3D" id="3.40.50.10490">
    <property type="entry name" value="Glucose-6-phosphate isomerase like protein, domain 1"/>
    <property type="match status" value="2"/>
</dbReference>
<comment type="caution">
    <text evidence="7">The sequence shown here is derived from an EMBL/GenBank/DDBJ whole genome shotgun (WGS) entry which is preliminary data.</text>
</comment>
<keyword evidence="5 7" id="KW-0413">Isomerase</keyword>
<dbReference type="GO" id="GO:0006002">
    <property type="term" value="P:fructose 6-phosphate metabolic process"/>
    <property type="evidence" value="ECO:0007669"/>
    <property type="project" value="TreeGrafter"/>
</dbReference>
<dbReference type="InterPro" id="IPR001347">
    <property type="entry name" value="SIS_dom"/>
</dbReference>
<dbReference type="CDD" id="cd05637">
    <property type="entry name" value="SIS_PGI_PMI_2"/>
    <property type="match status" value="1"/>
</dbReference>
<dbReference type="GO" id="GO:0004476">
    <property type="term" value="F:mannose-6-phosphate isomerase activity"/>
    <property type="evidence" value="ECO:0007669"/>
    <property type="project" value="InterPro"/>
</dbReference>
<comment type="catalytic activity">
    <reaction evidence="1">
        <text>D-fructose 6-phosphate + L-glutamine = D-glucosamine 6-phosphate + L-glutamate</text>
        <dbReference type="Rhea" id="RHEA:13237"/>
        <dbReference type="ChEBI" id="CHEBI:29985"/>
        <dbReference type="ChEBI" id="CHEBI:58359"/>
        <dbReference type="ChEBI" id="CHEBI:58725"/>
        <dbReference type="ChEBI" id="CHEBI:61527"/>
        <dbReference type="EC" id="2.6.1.16"/>
    </reaction>
</comment>
<dbReference type="PANTHER" id="PTHR10937">
    <property type="entry name" value="GLUCOSAMINE--FRUCTOSE-6-PHOSPHATE AMINOTRANSFERASE, ISOMERIZING"/>
    <property type="match status" value="1"/>
</dbReference>
<feature type="domain" description="SIS" evidence="6">
    <location>
        <begin position="41"/>
        <end position="171"/>
    </location>
</feature>
<dbReference type="AlphaFoldDB" id="A0A2M7CHD8"/>
<dbReference type="InterPro" id="IPR019490">
    <property type="entry name" value="Glu6P/Mann6P_isomerase_C"/>
</dbReference>
<dbReference type="NCBIfam" id="NF006423">
    <property type="entry name" value="PRK08674.1-2"/>
    <property type="match status" value="1"/>
</dbReference>
<protein>
    <recommendedName>
        <fullName evidence="4">Glutamine--fructose-6-phosphate aminotransferase [isomerizing]</fullName>
        <ecNumber evidence="3">2.6.1.16</ecNumber>
    </recommendedName>
</protein>
<sequence>MNILDTPGEYKKIDLTQIIQNINELPDQIGVVWEEMKNFILPSHYIQCNKIVLIGMGGSSMGAALAKTLVAQSAKIPLEIVRDYELPGYIDSKTLAIAISYSGETEETLSCALKAQKKDAKIITISSGGALESFAKKHRLPHYKINYGSQPRAALGYSYTAVCAILKKIRLLEINDDQIQKAVTQMKNAMKKIAPEVPTVQNQAKQLAERLYGKIPVIIGSGIMQEVARRYKGQFNENAKTASYFEAIPEMNHNSLVGTEFPESINSKIFVILLGSKFDNQRNNLRIDITAQILTKRRIQYEIIQPTPASNKIAEQLLSIHFGDYTSYYLAMLNGVDPEPVEIIKFLKDSLVKEK</sequence>
<dbReference type="InterPro" id="IPR046348">
    <property type="entry name" value="SIS_dom_sf"/>
</dbReference>
<organism evidence="7 8">
    <name type="scientific">Candidatus Berkelbacteria bacterium CG03_land_8_20_14_0_80_40_36</name>
    <dbReference type="NCBI Taxonomy" id="1974509"/>
    <lineage>
        <taxon>Bacteria</taxon>
        <taxon>Candidatus Berkelbacteria</taxon>
    </lineage>
</organism>
<evidence type="ECO:0000259" key="6">
    <source>
        <dbReference type="PROSITE" id="PS51464"/>
    </source>
</evidence>
<dbReference type="CDD" id="cd05017">
    <property type="entry name" value="SIS_PGI_PMI_1"/>
    <property type="match status" value="1"/>
</dbReference>
<dbReference type="GO" id="GO:0006047">
    <property type="term" value="P:UDP-N-acetylglucosamine metabolic process"/>
    <property type="evidence" value="ECO:0007669"/>
    <property type="project" value="TreeGrafter"/>
</dbReference>
<accession>A0A2M7CHD8</accession>
<evidence type="ECO:0000313" key="7">
    <source>
        <dbReference type="EMBL" id="PIV25049.1"/>
    </source>
</evidence>
<dbReference type="GO" id="GO:0004360">
    <property type="term" value="F:glutamine-fructose-6-phosphate transaminase (isomerizing) activity"/>
    <property type="evidence" value="ECO:0007669"/>
    <property type="project" value="UniProtKB-EC"/>
</dbReference>
<dbReference type="EC" id="2.6.1.16" evidence="3"/>
<dbReference type="PANTHER" id="PTHR10937:SF0">
    <property type="entry name" value="GLUTAMINE--FRUCTOSE-6-PHOSPHATE TRANSAMINASE (ISOMERIZING)"/>
    <property type="match status" value="1"/>
</dbReference>
<evidence type="ECO:0000256" key="3">
    <source>
        <dbReference type="ARBA" id="ARBA00012916"/>
    </source>
</evidence>
<dbReference type="EMBL" id="PEUM01000108">
    <property type="protein sequence ID" value="PIV25049.1"/>
    <property type="molecule type" value="Genomic_DNA"/>
</dbReference>
<evidence type="ECO:0000256" key="2">
    <source>
        <dbReference type="ARBA" id="ARBA00010523"/>
    </source>
</evidence>
<proteinExistence type="inferred from homology"/>
<name>A0A2M7CHD8_9BACT</name>
<dbReference type="InterPro" id="IPR035484">
    <property type="entry name" value="SIS_PGI/PMI_1"/>
</dbReference>
<reference evidence="8" key="1">
    <citation type="submission" date="2017-09" db="EMBL/GenBank/DDBJ databases">
        <title>Depth-based differentiation of microbial function through sediment-hosted aquifers and enrichment of novel symbionts in the deep terrestrial subsurface.</title>
        <authorList>
            <person name="Probst A.J."/>
            <person name="Ladd B."/>
            <person name="Jarett J.K."/>
            <person name="Geller-Mcgrath D.E."/>
            <person name="Sieber C.M.K."/>
            <person name="Emerson J.B."/>
            <person name="Anantharaman K."/>
            <person name="Thomas B.C."/>
            <person name="Malmstrom R."/>
            <person name="Stieglmeier M."/>
            <person name="Klingl A."/>
            <person name="Woyke T."/>
            <person name="Ryan C.M."/>
            <person name="Banfield J.F."/>
        </authorList>
    </citation>
    <scope>NUCLEOTIDE SEQUENCE [LARGE SCALE GENOMIC DNA]</scope>
</reference>